<feature type="compositionally biased region" description="Basic and acidic residues" evidence="1">
    <location>
        <begin position="296"/>
        <end position="314"/>
    </location>
</feature>
<dbReference type="EMBL" id="MN079116">
    <property type="protein sequence ID" value="QEA05919.1"/>
    <property type="molecule type" value="Genomic_DNA"/>
</dbReference>
<protein>
    <submittedName>
        <fullName evidence="2">Uncharacterized protein</fullName>
    </submittedName>
</protein>
<feature type="compositionally biased region" description="Basic residues" evidence="1">
    <location>
        <begin position="701"/>
        <end position="711"/>
    </location>
</feature>
<evidence type="ECO:0000313" key="2">
    <source>
        <dbReference type="EMBL" id="QEA05919.1"/>
    </source>
</evidence>
<feature type="region of interest" description="Disordered" evidence="1">
    <location>
        <begin position="288"/>
        <end position="314"/>
    </location>
</feature>
<sequence length="939" mass="99367">MQVVTAEPPSRRALEAGVRKGDVAGGFHGLVVAGQQGDVRGFTGGDPVPPHPAGELDERAHRRGLDHRPVVVVVPADLRHRRAQDDEQLIRLVGAVDAGPHLRALEHGHLVTAIEGTIQMTLDGRAHDQRELRVIHAQVDAVALRRAGRQQRPGDLHQGLDVRHADQPEAHPPAAARIDAVMPLVELECLPAHLCRHLFGDGRCPALAGCRDGHQGRPAPHRRLGQTRPAPAGERLVGSSEGRGIRAVRVPAVALVEPGAGDVHRPPRLTTVALIHGTPRPIGLVQPLHQRRRQGRRGEQHPRAEHAGPVDQARQRGEVVQVEVVHLVEHEVAAEQAQHGGDLAPTAEPVGGGHEVIHGAGEDRGGDQRAHTRVMGELAQQGMVAEIALEIDVGVLLHEALAGGRAAGIRLRLEVLEQRAARRPAGTHGELVVAEIHQRPIRPPGLKRERAQTKGDRESRTTVRVREGIQDPAVGQGLPAPRRRHVDAEEPLRLRAFTQGGREVVGAVLPAEARVGAAAAESAVAGQPRQVALDTGQRAADPARPGLHAEEVLVEGLVERPGAAHGIGVEGITPFAARALAGILQAGVVVVRQHQAQPGEVHDVGIVQPRLLIVIETANQPAGQVRGAVAPLLGSHRQRVIEPPIAGELAGIAPVHDIVVPVRGNERWQIPQLRGLETAVVGGSRHHRQAVMGDDEPAHGGRQRRQRGKRRGRAVVQAVPHQPFQPGPVIRIQLGQPGEPRGVVVTGDERLEQPQADPFVPVDVAGGAGGVEQASLERGARLAQVVQQGRQARQQEDVLAGVPVVLVRPPQDVPARGLRGHGAARVEPPGIADDPQQLAVIAPAYPVAGHGGVPARAAAKQAAQGVQTGLGDGRLPGALATAFRELVENPPRLLEGVLAALGDEQHVHRAGVPSVTATDFSVSIMKSSDSVRVSCSIQA</sequence>
<feature type="region of interest" description="Disordered" evidence="1">
    <location>
        <begin position="686"/>
        <end position="711"/>
    </location>
</feature>
<gene>
    <name evidence="2" type="ORF">KBTEX_02248</name>
</gene>
<evidence type="ECO:0000256" key="1">
    <source>
        <dbReference type="SAM" id="MobiDB-lite"/>
    </source>
</evidence>
<feature type="region of interest" description="Disordered" evidence="1">
    <location>
        <begin position="213"/>
        <end position="240"/>
    </location>
</feature>
<name>A0A5B8R9Q3_9ZZZZ</name>
<reference evidence="2" key="1">
    <citation type="submission" date="2019-06" db="EMBL/GenBank/DDBJ databases">
        <authorList>
            <person name="Murdoch R.W."/>
            <person name="Fathepure B."/>
        </authorList>
    </citation>
    <scope>NUCLEOTIDE SEQUENCE</scope>
</reference>
<dbReference type="AlphaFoldDB" id="A0A5B8R9Q3"/>
<organism evidence="2">
    <name type="scientific">uncultured organism</name>
    <dbReference type="NCBI Taxonomy" id="155900"/>
    <lineage>
        <taxon>unclassified sequences</taxon>
        <taxon>environmental samples</taxon>
    </lineage>
</organism>
<accession>A0A5B8R9Q3</accession>
<proteinExistence type="predicted"/>